<dbReference type="Proteomes" id="UP001056120">
    <property type="component" value="Linkage Group LG12"/>
</dbReference>
<sequence length="77" mass="8591">MAVNPVLAASQIQDSSANRFGHFQSPLLFVACCHPPTNLIPKVNNRRNNSLFYLSVLPYRFQINHLSQNISPQVLAA</sequence>
<keyword evidence="2" id="KW-1185">Reference proteome</keyword>
<protein>
    <submittedName>
        <fullName evidence="1">Uncharacterized protein</fullName>
    </submittedName>
</protein>
<organism evidence="1 2">
    <name type="scientific">Smallanthus sonchifolius</name>
    <dbReference type="NCBI Taxonomy" id="185202"/>
    <lineage>
        <taxon>Eukaryota</taxon>
        <taxon>Viridiplantae</taxon>
        <taxon>Streptophyta</taxon>
        <taxon>Embryophyta</taxon>
        <taxon>Tracheophyta</taxon>
        <taxon>Spermatophyta</taxon>
        <taxon>Magnoliopsida</taxon>
        <taxon>eudicotyledons</taxon>
        <taxon>Gunneridae</taxon>
        <taxon>Pentapetalae</taxon>
        <taxon>asterids</taxon>
        <taxon>campanulids</taxon>
        <taxon>Asterales</taxon>
        <taxon>Asteraceae</taxon>
        <taxon>Asteroideae</taxon>
        <taxon>Heliantheae alliance</taxon>
        <taxon>Millerieae</taxon>
        <taxon>Smallanthus</taxon>
    </lineage>
</organism>
<accession>A0ACB9HDN2</accession>
<evidence type="ECO:0000313" key="2">
    <source>
        <dbReference type="Proteomes" id="UP001056120"/>
    </source>
</evidence>
<proteinExistence type="predicted"/>
<dbReference type="EMBL" id="CM042029">
    <property type="protein sequence ID" value="KAI3793834.1"/>
    <property type="molecule type" value="Genomic_DNA"/>
</dbReference>
<evidence type="ECO:0000313" key="1">
    <source>
        <dbReference type="EMBL" id="KAI3793834.1"/>
    </source>
</evidence>
<reference evidence="2" key="1">
    <citation type="journal article" date="2022" name="Mol. Ecol. Resour.">
        <title>The genomes of chicory, endive, great burdock and yacon provide insights into Asteraceae palaeo-polyploidization history and plant inulin production.</title>
        <authorList>
            <person name="Fan W."/>
            <person name="Wang S."/>
            <person name="Wang H."/>
            <person name="Wang A."/>
            <person name="Jiang F."/>
            <person name="Liu H."/>
            <person name="Zhao H."/>
            <person name="Xu D."/>
            <person name="Zhang Y."/>
        </authorList>
    </citation>
    <scope>NUCLEOTIDE SEQUENCE [LARGE SCALE GENOMIC DNA]</scope>
    <source>
        <strain evidence="2">cv. Yunnan</strain>
    </source>
</reference>
<comment type="caution">
    <text evidence="1">The sequence shown here is derived from an EMBL/GenBank/DDBJ whole genome shotgun (WGS) entry which is preliminary data.</text>
</comment>
<reference evidence="1 2" key="2">
    <citation type="journal article" date="2022" name="Mol. Ecol. Resour.">
        <title>The genomes of chicory, endive, great burdock and yacon provide insights into Asteraceae paleo-polyploidization history and plant inulin production.</title>
        <authorList>
            <person name="Fan W."/>
            <person name="Wang S."/>
            <person name="Wang H."/>
            <person name="Wang A."/>
            <person name="Jiang F."/>
            <person name="Liu H."/>
            <person name="Zhao H."/>
            <person name="Xu D."/>
            <person name="Zhang Y."/>
        </authorList>
    </citation>
    <scope>NUCLEOTIDE SEQUENCE [LARGE SCALE GENOMIC DNA]</scope>
    <source>
        <strain evidence="2">cv. Yunnan</strain>
        <tissue evidence="1">Leaves</tissue>
    </source>
</reference>
<gene>
    <name evidence="1" type="ORF">L1987_36457</name>
</gene>
<name>A0ACB9HDN2_9ASTR</name>